<reference evidence="1 2" key="1">
    <citation type="submission" date="2018-07" db="EMBL/GenBank/DDBJ databases">
        <title>Lottiidibacillus patelloidae gen. nov., sp. nov., isolated from the intestinal tract of a marine limpet and the reclassification of B. taeanensis BH030017T, B. algicola KMM 3737T and B. hwajinpoensis SW-72T as genus Lottiidibacillus.</title>
        <authorList>
            <person name="Liu R."/>
            <person name="Huang Z."/>
        </authorList>
    </citation>
    <scope>NUCLEOTIDE SEQUENCE [LARGE SCALE GENOMIC DNA]</scope>
    <source>
        <strain evidence="1 2">BH030017</strain>
    </source>
</reference>
<gene>
    <name evidence="1" type="ORF">DS031_22525</name>
</gene>
<dbReference type="Proteomes" id="UP000253314">
    <property type="component" value="Unassembled WGS sequence"/>
</dbReference>
<proteinExistence type="predicted"/>
<dbReference type="Pfam" id="PF14149">
    <property type="entry name" value="YhfH"/>
    <property type="match status" value="1"/>
</dbReference>
<dbReference type="EMBL" id="QOCW01000039">
    <property type="protein sequence ID" value="RBW67378.1"/>
    <property type="molecule type" value="Genomic_DNA"/>
</dbReference>
<organism evidence="1 2">
    <name type="scientific">Bacillus taeanensis</name>
    <dbReference type="NCBI Taxonomy" id="273032"/>
    <lineage>
        <taxon>Bacteria</taxon>
        <taxon>Bacillati</taxon>
        <taxon>Bacillota</taxon>
        <taxon>Bacilli</taxon>
        <taxon>Bacillales</taxon>
        <taxon>Bacillaceae</taxon>
        <taxon>Bacillus</taxon>
    </lineage>
</organism>
<dbReference type="InterPro" id="IPR025432">
    <property type="entry name" value="YhfH-like"/>
</dbReference>
<dbReference type="OrthoDB" id="1122256at2"/>
<evidence type="ECO:0000313" key="1">
    <source>
        <dbReference type="EMBL" id="RBW67378.1"/>
    </source>
</evidence>
<protein>
    <submittedName>
        <fullName evidence="1">YhfH family protein</fullName>
    </submittedName>
</protein>
<dbReference type="RefSeq" id="WP_113808413.1">
    <property type="nucleotide sequence ID" value="NZ_QOCW01000039.1"/>
</dbReference>
<accession>A0A366XPD5</accession>
<evidence type="ECO:0000313" key="2">
    <source>
        <dbReference type="Proteomes" id="UP000253314"/>
    </source>
</evidence>
<sequence length="44" mass="5280">MIQKSTEFFRNLPPKTCVDCGKKIREQHESYMNQCEHCLSKVYE</sequence>
<keyword evidence="2" id="KW-1185">Reference proteome</keyword>
<dbReference type="AlphaFoldDB" id="A0A366XPD5"/>
<name>A0A366XPD5_9BACI</name>
<comment type="caution">
    <text evidence="1">The sequence shown here is derived from an EMBL/GenBank/DDBJ whole genome shotgun (WGS) entry which is preliminary data.</text>
</comment>